<comment type="caution">
    <text evidence="2">The sequence shown here is derived from an EMBL/GenBank/DDBJ whole genome shotgun (WGS) entry which is preliminary data.</text>
</comment>
<organism evidence="2 3">
    <name type="scientific">Methylacidiphilum caldifontis</name>
    <dbReference type="NCBI Taxonomy" id="2795386"/>
    <lineage>
        <taxon>Bacteria</taxon>
        <taxon>Pseudomonadati</taxon>
        <taxon>Verrucomicrobiota</taxon>
        <taxon>Methylacidiphilae</taxon>
        <taxon>Methylacidiphilales</taxon>
        <taxon>Methylacidiphilaceae</taxon>
        <taxon>Methylacidiphilum (ex Ratnadevi et al. 2023)</taxon>
    </lineage>
</organism>
<dbReference type="Proteomes" id="UP000297713">
    <property type="component" value="Unassembled WGS sequence"/>
</dbReference>
<protein>
    <recommendedName>
        <fullName evidence="1">Cupin type-2 domain-containing protein</fullName>
    </recommendedName>
</protein>
<dbReference type="PANTHER" id="PTHR36114">
    <property type="entry name" value="16.7 KDA PROTEIN IN WHIE LOCUS"/>
    <property type="match status" value="1"/>
</dbReference>
<reference evidence="2 3" key="1">
    <citation type="submission" date="2016-05" db="EMBL/GenBank/DDBJ databases">
        <title>Diversity and Homogeneity among Thermoacidophilic Verrucomicrobia Methanotrophs Linked with Geographical Origin.</title>
        <authorList>
            <person name="Erikstad H.-A."/>
            <person name="Smestad N.B."/>
            <person name="Ceballos R.M."/>
            <person name="Birkeland N.-K."/>
        </authorList>
    </citation>
    <scope>NUCLEOTIDE SEQUENCE [LARGE SCALE GENOMIC DNA]</scope>
    <source>
        <strain evidence="2 3">Phi</strain>
    </source>
</reference>
<evidence type="ECO:0000259" key="1">
    <source>
        <dbReference type="Pfam" id="PF07883"/>
    </source>
</evidence>
<accession>A0A4Y8PC74</accession>
<dbReference type="Pfam" id="PF07883">
    <property type="entry name" value="Cupin_2"/>
    <property type="match status" value="1"/>
</dbReference>
<dbReference type="PANTHER" id="PTHR36114:SF1">
    <property type="entry name" value="16.7 KDA PROTEIN IN WHIE LOCUS"/>
    <property type="match status" value="1"/>
</dbReference>
<gene>
    <name evidence="2" type="ORF">A7Q10_07785</name>
</gene>
<evidence type="ECO:0000313" key="2">
    <source>
        <dbReference type="EMBL" id="TFE68772.1"/>
    </source>
</evidence>
<dbReference type="OrthoDB" id="7870362at2"/>
<feature type="domain" description="Cupin type-2" evidence="1">
    <location>
        <begin position="46"/>
        <end position="112"/>
    </location>
</feature>
<dbReference type="InterPro" id="IPR052044">
    <property type="entry name" value="PKS_Associated_Protein"/>
</dbReference>
<dbReference type="AlphaFoldDB" id="A0A4Y8PC74"/>
<keyword evidence="3" id="KW-1185">Reference proteome</keyword>
<dbReference type="InterPro" id="IPR011051">
    <property type="entry name" value="RmlC_Cupin_sf"/>
</dbReference>
<dbReference type="Gene3D" id="2.60.120.10">
    <property type="entry name" value="Jelly Rolls"/>
    <property type="match status" value="1"/>
</dbReference>
<sequence length="126" mass="14596">MNERFFVKDLDDKGFFVARDGSILNELFHPEKENLPLSFSIAYGMVEPKSATKPHRLNQPEIYLFLHGQGVFRTDADRFYPIKAYSLVYVPAGCLQWVENPAEEPLSFLCIVSPPWKAEWENEENL</sequence>
<dbReference type="SUPFAM" id="SSF51182">
    <property type="entry name" value="RmlC-like cupins"/>
    <property type="match status" value="1"/>
</dbReference>
<name>A0A4Y8PC74_9BACT</name>
<evidence type="ECO:0000313" key="3">
    <source>
        <dbReference type="Proteomes" id="UP000297713"/>
    </source>
</evidence>
<dbReference type="InterPro" id="IPR013096">
    <property type="entry name" value="Cupin_2"/>
</dbReference>
<proteinExistence type="predicted"/>
<dbReference type="EMBL" id="LXQC01000137">
    <property type="protein sequence ID" value="TFE68772.1"/>
    <property type="molecule type" value="Genomic_DNA"/>
</dbReference>
<dbReference type="InterPro" id="IPR014710">
    <property type="entry name" value="RmlC-like_jellyroll"/>
</dbReference>
<dbReference type="RefSeq" id="WP_134439988.1">
    <property type="nucleotide sequence ID" value="NZ_LXQC01000137.1"/>
</dbReference>